<dbReference type="InterPro" id="IPR011712">
    <property type="entry name" value="Sig_transdc_His_kin_sub3_dim/P"/>
</dbReference>
<evidence type="ECO:0000259" key="11">
    <source>
        <dbReference type="Pfam" id="PF07730"/>
    </source>
</evidence>
<feature type="transmembrane region" description="Helical" evidence="9">
    <location>
        <begin position="84"/>
        <end position="117"/>
    </location>
</feature>
<feature type="domain" description="Signal transduction histidine kinase subgroup 3 dimerisation and phosphoacceptor" evidence="11">
    <location>
        <begin position="194"/>
        <end position="263"/>
    </location>
</feature>
<dbReference type="GO" id="GO:0016301">
    <property type="term" value="F:kinase activity"/>
    <property type="evidence" value="ECO:0007669"/>
    <property type="project" value="UniProtKB-KW"/>
</dbReference>
<keyword evidence="5" id="KW-0547">Nucleotide-binding</keyword>
<accession>A0ABS1N112</accession>
<evidence type="ECO:0000256" key="8">
    <source>
        <dbReference type="ARBA" id="ARBA00023012"/>
    </source>
</evidence>
<dbReference type="PANTHER" id="PTHR24421:SF10">
    <property type="entry name" value="NITRATE_NITRITE SENSOR PROTEIN NARQ"/>
    <property type="match status" value="1"/>
</dbReference>
<evidence type="ECO:0000256" key="9">
    <source>
        <dbReference type="SAM" id="Phobius"/>
    </source>
</evidence>
<evidence type="ECO:0000256" key="4">
    <source>
        <dbReference type="ARBA" id="ARBA00022679"/>
    </source>
</evidence>
<dbReference type="PANTHER" id="PTHR24421">
    <property type="entry name" value="NITRATE/NITRITE SENSOR PROTEIN NARX-RELATED"/>
    <property type="match status" value="1"/>
</dbReference>
<name>A0ABS1N112_9ACTN</name>
<dbReference type="SUPFAM" id="SSF55874">
    <property type="entry name" value="ATPase domain of HSP90 chaperone/DNA topoisomerase II/histidine kinase"/>
    <property type="match status" value="1"/>
</dbReference>
<comment type="caution">
    <text evidence="12">The sequence shown here is derived from an EMBL/GenBank/DDBJ whole genome shotgun (WGS) entry which is preliminary data.</text>
</comment>
<dbReference type="Proteomes" id="UP000629371">
    <property type="component" value="Unassembled WGS sequence"/>
</dbReference>
<comment type="catalytic activity">
    <reaction evidence="1">
        <text>ATP + protein L-histidine = ADP + protein N-phospho-L-histidine.</text>
        <dbReference type="EC" id="2.7.13.3"/>
    </reaction>
</comment>
<dbReference type="Gene3D" id="1.20.5.1930">
    <property type="match status" value="1"/>
</dbReference>
<evidence type="ECO:0000256" key="3">
    <source>
        <dbReference type="ARBA" id="ARBA00022553"/>
    </source>
</evidence>
<dbReference type="InterPro" id="IPR003594">
    <property type="entry name" value="HATPase_dom"/>
</dbReference>
<keyword evidence="9" id="KW-0472">Membrane</keyword>
<evidence type="ECO:0000256" key="6">
    <source>
        <dbReference type="ARBA" id="ARBA00022777"/>
    </source>
</evidence>
<keyword evidence="9" id="KW-1133">Transmembrane helix</keyword>
<feature type="domain" description="Histidine kinase/HSP90-like ATPase" evidence="10">
    <location>
        <begin position="300"/>
        <end position="390"/>
    </location>
</feature>
<proteinExistence type="predicted"/>
<evidence type="ECO:0000313" key="13">
    <source>
        <dbReference type="Proteomes" id="UP000629371"/>
    </source>
</evidence>
<evidence type="ECO:0000256" key="1">
    <source>
        <dbReference type="ARBA" id="ARBA00000085"/>
    </source>
</evidence>
<keyword evidence="8" id="KW-0902">Two-component regulatory system</keyword>
<dbReference type="Pfam" id="PF02518">
    <property type="entry name" value="HATPase_c"/>
    <property type="match status" value="1"/>
</dbReference>
<dbReference type="InterPro" id="IPR036890">
    <property type="entry name" value="HATPase_C_sf"/>
</dbReference>
<organism evidence="12 13">
    <name type="scientific">Streptomyces siderophoricus</name>
    <dbReference type="NCBI Taxonomy" id="2802281"/>
    <lineage>
        <taxon>Bacteria</taxon>
        <taxon>Bacillati</taxon>
        <taxon>Actinomycetota</taxon>
        <taxon>Actinomycetes</taxon>
        <taxon>Kitasatosporales</taxon>
        <taxon>Streptomycetaceae</taxon>
        <taxon>Streptomyces</taxon>
    </lineage>
</organism>
<keyword evidence="7" id="KW-0067">ATP-binding</keyword>
<evidence type="ECO:0000256" key="5">
    <source>
        <dbReference type="ARBA" id="ARBA00022741"/>
    </source>
</evidence>
<gene>
    <name evidence="12" type="ORF">JK360_31145</name>
</gene>
<dbReference type="EC" id="2.7.13.3" evidence="2"/>
<reference evidence="12 13" key="1">
    <citation type="submission" date="2021-01" db="EMBL/GenBank/DDBJ databases">
        <title>WGS of actinomycetes isolated from Thailand.</title>
        <authorList>
            <person name="Thawai C."/>
        </authorList>
    </citation>
    <scope>NUCLEOTIDE SEQUENCE [LARGE SCALE GENOMIC DNA]</scope>
    <source>
        <strain evidence="12 13">CH9-7</strain>
    </source>
</reference>
<evidence type="ECO:0000256" key="2">
    <source>
        <dbReference type="ARBA" id="ARBA00012438"/>
    </source>
</evidence>
<dbReference type="InterPro" id="IPR050482">
    <property type="entry name" value="Sensor_HK_TwoCompSys"/>
</dbReference>
<sequence>MLPPSLTSWPLRESLSREGVSGARLWIGRSVRLLVVAGLTWSTVAGPHFRGWALVAALAGVAATLVVFRAFFRVTRDRLLGPSVGLLFVLEAAAFGFSFAGARLPAIVLWCACAIIAMERLPLAAGVLCSSSALAAYAVMNTDGWLTTTTTTAGLALAGYVIRLDAEARGNAQRLLAQERAARKAEAESAALAERGRIAREIHDVLAHSLSAQLVHLEAVRQLIQRSPDLEADRAQLLERVVACRGMAREGLDGTREALSALRGELTPVEDFLRRLAATEGARLDVTGAPRVLPAEAGLAVRRVAQEALTNVRKHAPGARVSVRLDYGADEVGLEVRDDGGHGRAAGLSALSASGSGYGLLGMRERAELLGGTLESGPDEEGFVVRLRVPA</sequence>
<protein>
    <recommendedName>
        <fullName evidence="2">histidine kinase</fullName>
        <ecNumber evidence="2">2.7.13.3</ecNumber>
    </recommendedName>
</protein>
<dbReference type="CDD" id="cd16917">
    <property type="entry name" value="HATPase_UhpB-NarQ-NarX-like"/>
    <property type="match status" value="1"/>
</dbReference>
<evidence type="ECO:0000259" key="10">
    <source>
        <dbReference type="Pfam" id="PF02518"/>
    </source>
</evidence>
<dbReference type="Gene3D" id="3.30.565.10">
    <property type="entry name" value="Histidine kinase-like ATPase, C-terminal domain"/>
    <property type="match status" value="1"/>
</dbReference>
<keyword evidence="6 12" id="KW-0418">Kinase</keyword>
<evidence type="ECO:0000313" key="12">
    <source>
        <dbReference type="EMBL" id="MBL1093723.1"/>
    </source>
</evidence>
<keyword evidence="4" id="KW-0808">Transferase</keyword>
<evidence type="ECO:0000256" key="7">
    <source>
        <dbReference type="ARBA" id="ARBA00022840"/>
    </source>
</evidence>
<feature type="transmembrane region" description="Helical" evidence="9">
    <location>
        <begin position="51"/>
        <end position="72"/>
    </location>
</feature>
<keyword evidence="9" id="KW-0812">Transmembrane</keyword>
<dbReference type="EMBL" id="JAERRI010000022">
    <property type="protein sequence ID" value="MBL1093723.1"/>
    <property type="molecule type" value="Genomic_DNA"/>
</dbReference>
<keyword evidence="3" id="KW-0597">Phosphoprotein</keyword>
<keyword evidence="13" id="KW-1185">Reference proteome</keyword>
<dbReference type="Pfam" id="PF07730">
    <property type="entry name" value="HisKA_3"/>
    <property type="match status" value="1"/>
</dbReference>